<dbReference type="KEGG" id="lcc:B488_02290"/>
<dbReference type="InterPro" id="IPR045570">
    <property type="entry name" value="Metalloprtase-TldD/E_cen_dom"/>
</dbReference>
<dbReference type="Proteomes" id="UP000010799">
    <property type="component" value="Chromosome"/>
</dbReference>
<keyword evidence="6" id="KW-1185">Reference proteome</keyword>
<dbReference type="InterPro" id="IPR002510">
    <property type="entry name" value="Metalloprtase-TldD/E_N"/>
</dbReference>
<dbReference type="GO" id="GO:0008237">
    <property type="term" value="F:metallopeptidase activity"/>
    <property type="evidence" value="ECO:0007669"/>
    <property type="project" value="InterPro"/>
</dbReference>
<dbReference type="InterPro" id="IPR047657">
    <property type="entry name" value="PmbA"/>
</dbReference>
<dbReference type="Gene3D" id="3.30.2290.10">
    <property type="entry name" value="PmbA/TldD superfamily"/>
    <property type="match status" value="1"/>
</dbReference>
<dbReference type="InterPro" id="IPR035068">
    <property type="entry name" value="TldD/PmbA_N"/>
</dbReference>
<dbReference type="PANTHER" id="PTHR43421">
    <property type="entry name" value="METALLOPROTEASE PMBA"/>
    <property type="match status" value="1"/>
</dbReference>
<evidence type="ECO:0000259" key="4">
    <source>
        <dbReference type="Pfam" id="PF19290"/>
    </source>
</evidence>
<feature type="domain" description="Metalloprotease TldD/E C-terminal" evidence="3">
    <location>
        <begin position="231"/>
        <end position="446"/>
    </location>
</feature>
<dbReference type="SUPFAM" id="SSF111283">
    <property type="entry name" value="Putative modulator of DNA gyrase, PmbA/TldD"/>
    <property type="match status" value="1"/>
</dbReference>
<dbReference type="Pfam" id="PF19290">
    <property type="entry name" value="PmbA_TldD_2nd"/>
    <property type="match status" value="1"/>
</dbReference>
<dbReference type="GO" id="GO:0005829">
    <property type="term" value="C:cytosol"/>
    <property type="evidence" value="ECO:0007669"/>
    <property type="project" value="TreeGrafter"/>
</dbReference>
<dbReference type="InterPro" id="IPR045569">
    <property type="entry name" value="Metalloprtase-TldD/E_C"/>
</dbReference>
<dbReference type="Pfam" id="PF19289">
    <property type="entry name" value="PmbA_TldD_3rd"/>
    <property type="match status" value="1"/>
</dbReference>
<feature type="domain" description="Metalloprotease TldD/E central" evidence="4">
    <location>
        <begin position="120"/>
        <end position="224"/>
    </location>
</feature>
<dbReference type="Pfam" id="PF01523">
    <property type="entry name" value="PmbA_TldD_1st"/>
    <property type="match status" value="1"/>
</dbReference>
<dbReference type="InterPro" id="IPR036059">
    <property type="entry name" value="TldD/PmbA_sf"/>
</dbReference>
<feature type="domain" description="Metalloprotease TldD/E N-terminal" evidence="2">
    <location>
        <begin position="29"/>
        <end position="91"/>
    </location>
</feature>
<sequence length="447" mass="48449">MLPDVLSASLIDRASKIVHLALKSGADAADVKVLYSRDKSFSIRLGKTEGIDTSENSVLSLRVFVGQKVATVSTNHTFDIDLLVERAVDMAKVSLKNPFISLSDKNDLAHHYPDLDLFDPVTVNDNDLRDSALAMEGAALSVPGVSNSLGSSVSMSMQGIALVTSHGFSGFYMKTNFSRSVSVIAGKGINMERDYDFDSCVFYSDLRNTEEIGYRAGNFAVRRLNPHKMDTGSYTVVFDVRAARSLVHAIINTINGEAIARKTSFLCDSMGKQCFSRHITLIDDSFVKRASSSRPFDDEGISQGCLMLIKDGVLTNWLLSHSSACELGLRTNGRGVRCGSSVVAGSTNVFLEPGEATPEELIRNIKKGFYVTELIGHGVDLITGQYSQGASGFCIENGQLTYPVSGVTIASNLKEMFMSAVPANDIDRRYKISTPTLVIDNMTLAGQ</sequence>
<proteinExistence type="inferred from homology"/>
<evidence type="ECO:0000256" key="1">
    <source>
        <dbReference type="ARBA" id="ARBA00005836"/>
    </source>
</evidence>
<dbReference type="EMBL" id="CP003789">
    <property type="protein sequence ID" value="AGA64222.1"/>
    <property type="molecule type" value="Genomic_DNA"/>
</dbReference>
<accession>L0ETE0</accession>
<dbReference type="eggNOG" id="COG0312">
    <property type="taxonomic scope" value="Bacteria"/>
</dbReference>
<reference evidence="5 6" key="1">
    <citation type="journal article" date="2012" name="Stand. Genomic Sci.">
        <title>Complete genome sequence of Liberibacter crescens BT-1.</title>
        <authorList>
            <person name="Leonard M.T."/>
            <person name="Fagen J.R."/>
            <person name="Davis-Richardson A.G."/>
            <person name="Davis M.J."/>
            <person name="Triplett E.W."/>
        </authorList>
    </citation>
    <scope>NUCLEOTIDE SEQUENCE [LARGE SCALE GENOMIC DNA]</scope>
    <source>
        <strain evidence="5 6">BT-1</strain>
    </source>
</reference>
<dbReference type="PATRIC" id="fig|1215343.11.peg.238"/>
<protein>
    <submittedName>
        <fullName evidence="5">TldE/PmbA protein</fullName>
    </submittedName>
</protein>
<dbReference type="HOGENOM" id="CLU_026425_0_0_5"/>
<evidence type="ECO:0000313" key="6">
    <source>
        <dbReference type="Proteomes" id="UP000010799"/>
    </source>
</evidence>
<dbReference type="PANTHER" id="PTHR43421:SF1">
    <property type="entry name" value="METALLOPROTEASE PMBA"/>
    <property type="match status" value="1"/>
</dbReference>
<evidence type="ECO:0000259" key="3">
    <source>
        <dbReference type="Pfam" id="PF19289"/>
    </source>
</evidence>
<organism evidence="5 6">
    <name type="scientific">Liberibacter crescens (strain BT-1)</name>
    <dbReference type="NCBI Taxonomy" id="1215343"/>
    <lineage>
        <taxon>Bacteria</taxon>
        <taxon>Pseudomonadati</taxon>
        <taxon>Pseudomonadota</taxon>
        <taxon>Alphaproteobacteria</taxon>
        <taxon>Hyphomicrobiales</taxon>
        <taxon>Rhizobiaceae</taxon>
        <taxon>Liberibacter</taxon>
    </lineage>
</organism>
<dbReference type="AlphaFoldDB" id="L0ETE0"/>
<dbReference type="RefSeq" id="WP_015272649.1">
    <property type="nucleotide sequence ID" value="NC_019907.1"/>
</dbReference>
<name>L0ETE0_LIBCB</name>
<dbReference type="GO" id="GO:0006508">
    <property type="term" value="P:proteolysis"/>
    <property type="evidence" value="ECO:0007669"/>
    <property type="project" value="InterPro"/>
</dbReference>
<gene>
    <name evidence="5" type="ordered locus">B488_02290</name>
</gene>
<evidence type="ECO:0000259" key="2">
    <source>
        <dbReference type="Pfam" id="PF01523"/>
    </source>
</evidence>
<dbReference type="STRING" id="1215343.B488_02290"/>
<comment type="similarity">
    <text evidence="1">Belongs to the peptidase U62 family.</text>
</comment>
<evidence type="ECO:0000313" key="5">
    <source>
        <dbReference type="EMBL" id="AGA64222.1"/>
    </source>
</evidence>